<dbReference type="GO" id="GO:0016192">
    <property type="term" value="P:vesicle-mediated transport"/>
    <property type="evidence" value="ECO:0007669"/>
    <property type="project" value="TreeGrafter"/>
</dbReference>
<dbReference type="KEGG" id="pyo:PY17X_0522100"/>
<dbReference type="PANTHER" id="PTHR11787">
    <property type="entry name" value="RAB GDP-DISSOCIATION INHIBITOR"/>
    <property type="match status" value="1"/>
</dbReference>
<reference evidence="5 6" key="1">
    <citation type="journal article" date="2014" name="BMC Biol.">
        <title>A comprehensive evaluation of rodent malaria parasite genomes and gene expression.</title>
        <authorList>
            <person name="Otto T.D."/>
            <person name="Bohme U."/>
            <person name="Jackson A.P."/>
            <person name="Hunt M."/>
            <person name="Franke-Fayard B."/>
            <person name="Hoeijmakers W.A."/>
            <person name="Religa A.A."/>
            <person name="Robertson L."/>
            <person name="Sanders M."/>
            <person name="Ogun S.A."/>
            <person name="Cunningham D."/>
            <person name="Erhart A."/>
            <person name="Billker O."/>
            <person name="Khan S.M."/>
            <person name="Stunnenberg H.G."/>
            <person name="Langhorne J."/>
            <person name="Holder A.A."/>
            <person name="Waters A.P."/>
            <person name="Newbold C.I."/>
            <person name="Pain A."/>
            <person name="Berriman M."/>
            <person name="Janse C.J."/>
        </authorList>
    </citation>
    <scope>NUCLEOTIDE SEQUENCE [LARGE SCALE GENOMIC DNA]</scope>
    <source>
        <strain evidence="4 5">17X</strain>
        <strain evidence="3 6">YM</strain>
    </source>
</reference>
<dbReference type="RefSeq" id="XP_727532.1">
    <property type="nucleotide sequence ID" value="XM_722439.1"/>
</dbReference>
<proteinExistence type="inferred from homology"/>
<dbReference type="InterPro" id="IPR036188">
    <property type="entry name" value="FAD/NAD-bd_sf"/>
</dbReference>
<gene>
    <name evidence="4" type="ORF">PY17X_0522100</name>
    <name evidence="3" type="ORF">PYYM_0521500</name>
</gene>
<dbReference type="OrthoDB" id="1923006at2759"/>
<dbReference type="VEuPathDB" id="PlasmoDB:PY17X_0522100"/>
<dbReference type="GO" id="GO:0005093">
    <property type="term" value="F:Rab GDP-dissociation inhibitor activity"/>
    <property type="evidence" value="ECO:0007669"/>
    <property type="project" value="TreeGrafter"/>
</dbReference>
<dbReference type="Proteomes" id="UP000072874">
    <property type="component" value="Chromosome 5"/>
</dbReference>
<dbReference type="VEuPathDB" id="PlasmoDB:PYYM_0521500"/>
<evidence type="ECO:0000256" key="1">
    <source>
        <dbReference type="ARBA" id="ARBA00005593"/>
    </source>
</evidence>
<dbReference type="SUPFAM" id="SSF51905">
    <property type="entry name" value="FAD/NAD(P)-binding domain"/>
    <property type="match status" value="1"/>
</dbReference>
<dbReference type="PANTHER" id="PTHR11787:SF8">
    <property type="entry name" value="RAB GDP DISSOCIATION INHIBITOR"/>
    <property type="match status" value="1"/>
</dbReference>
<protein>
    <submittedName>
        <fullName evidence="4">GDP dissociation inhibitor, putative</fullName>
    </submittedName>
</protein>
<organism evidence="4 5">
    <name type="scientific">Plasmodium yoelii</name>
    <dbReference type="NCBI Taxonomy" id="5861"/>
    <lineage>
        <taxon>Eukaryota</taxon>
        <taxon>Sar</taxon>
        <taxon>Alveolata</taxon>
        <taxon>Apicomplexa</taxon>
        <taxon>Aconoidasida</taxon>
        <taxon>Haemosporida</taxon>
        <taxon>Plasmodiidae</taxon>
        <taxon>Plasmodium</taxon>
        <taxon>Plasmodium (Vinckeia)</taxon>
    </lineage>
</organism>
<reference evidence="4" key="4">
    <citation type="submission" date="2019-05" db="EMBL/GenBank/DDBJ databases">
        <authorList>
            <consortium name="Pathogen Informatics"/>
        </authorList>
    </citation>
    <scope>NUCLEOTIDE SEQUENCE</scope>
    <source>
        <strain evidence="4">17X</strain>
    </source>
</reference>
<evidence type="ECO:0000313" key="6">
    <source>
        <dbReference type="Proteomes" id="UP000072904"/>
    </source>
</evidence>
<dbReference type="Proteomes" id="UP000072904">
    <property type="component" value="Chromosome 5"/>
</dbReference>
<feature type="compositionally biased region" description="Low complexity" evidence="2">
    <location>
        <begin position="161"/>
        <end position="172"/>
    </location>
</feature>
<dbReference type="VEuPathDB" id="PlasmoDB:PY06809"/>
<dbReference type="OMA" id="YCAYYEY"/>
<dbReference type="GeneID" id="3853977"/>
<evidence type="ECO:0000313" key="5">
    <source>
        <dbReference type="Proteomes" id="UP000072874"/>
    </source>
</evidence>
<feature type="region of interest" description="Disordered" evidence="2">
    <location>
        <begin position="158"/>
        <end position="179"/>
    </location>
</feature>
<dbReference type="AlphaFoldDB" id="A0A078K813"/>
<dbReference type="VEuPathDB" id="PlasmoDB:Py17XNL_000504574"/>
<dbReference type="PRINTS" id="PR00891">
    <property type="entry name" value="RABGDIREP"/>
</dbReference>
<evidence type="ECO:0000313" key="4">
    <source>
        <dbReference type="EMBL" id="VTZ74446.1"/>
    </source>
</evidence>
<dbReference type="EMBL" id="LM993659">
    <property type="protein sequence ID" value="VTZ74446.1"/>
    <property type="molecule type" value="Genomic_DNA"/>
</dbReference>
<accession>A0A078K813</accession>
<dbReference type="Pfam" id="PF00996">
    <property type="entry name" value="GDI"/>
    <property type="match status" value="2"/>
</dbReference>
<comment type="similarity">
    <text evidence="1">Belongs to the Rab GDI family.</text>
</comment>
<dbReference type="EMBL" id="LK934633">
    <property type="protein sequence ID" value="CDU16810.1"/>
    <property type="molecule type" value="Genomic_DNA"/>
</dbReference>
<evidence type="ECO:0000256" key="2">
    <source>
        <dbReference type="SAM" id="MobiDB-lite"/>
    </source>
</evidence>
<dbReference type="InterPro" id="IPR018203">
    <property type="entry name" value="GDP_dissociation_inhibitor"/>
</dbReference>
<evidence type="ECO:0000313" key="3">
    <source>
        <dbReference type="EMBL" id="CDU16810.1"/>
    </source>
</evidence>
<sequence>MDDKNSTVFNCDVLICGTSLLNSLLSVYFSLKGYKVINIDKNNYYGDVNCSLSFNQFQDEKNNLHNFYEEYFPFYKINNSQEESEKQKRKTQKEKLEEIIKNYFQINNNKFNIDINPKILYNESDIVNLLLNLNAHTYISFVGMQHFYLSHTNDEHKENDLNTNDNKNQNYDEQTNNTFTNNEKQSDLIILKIPLNKSQVFLDPNLTLIEKRMIMNFIYKHIIHDKNYTFSRFSNYNFIKTENTLQNNQLPIKNNYEHNKPDDPNKNCVNNETLKREINENNNIEDKTKEHDENINILDYLKAYKITDKLTDYVIYGIGLFEFEIEKTNEKNISEYYLNGFTKEKKFIMNKREFMQRLHILINSLNKFKLQNFFENAFIYPSYGLNDIIFSMSRVSCLNNAIYMINRKIKNINYSKFHTQTNSIEINNKYNDNDDNCLPTLSQINEVILDNEYVIKPKFVISSGSNINFHEIKKFLFSSPKKKINSYSSNQNDNINNNSNNKFRTQIVTSRLIVLSTYSFLGKDGVSFFIHKDKNNKYKKETNSNNINTNVHILQLDYSSGSCPPGFFLTYFTYLDIIEEQKITNNNLINLPNNINNDQINDKKSDTHIKNQKPLNYLLLFDVLKLFIKKSKGLSNSYVDQYLSAKNVYNDDYYGIMNKISDYFSNEFANNNNCAYEFTKLESAKNEEKKEAVNCSSYQQSDVNDVNDVNNVNDVNDANDVNNVNGVNDANDVNNVNDANDVIKIYDSYSQNSKTVENKQNEKNNFFLNSFNNLLKTEGIIYCAYYEYKPVIYRKDTIKLINHNIELYKKIFENVEKNITDAHKNIELVEKKQSTLNYATEDENKNTESSEKKSVHVNYNEKNDLNINNQENIKQNKSCDDLNKTNIYQLDENAKISNLLFTNDIHNYPIYPLVEDVSTFFYIINKLNNNFSQSDYYQTTYDTFANMIKTYFNNNKINKV</sequence>
<dbReference type="GO" id="GO:0007264">
    <property type="term" value="P:small GTPase-mediated signal transduction"/>
    <property type="evidence" value="ECO:0007669"/>
    <property type="project" value="InterPro"/>
</dbReference>
<name>A0A078K813_PLAYE</name>
<reference evidence="4" key="3">
    <citation type="submission" date="2014-05" db="EMBL/GenBank/DDBJ databases">
        <authorList>
            <person name="Aslett M.A."/>
            <person name="De Silva N."/>
        </authorList>
    </citation>
    <scope>NUCLEOTIDE SEQUENCE</scope>
    <source>
        <strain evidence="4">17X</strain>
    </source>
</reference>
<dbReference type="GO" id="GO:0005737">
    <property type="term" value="C:cytoplasm"/>
    <property type="evidence" value="ECO:0007669"/>
    <property type="project" value="TreeGrafter"/>
</dbReference>
<dbReference type="Gene3D" id="3.50.50.60">
    <property type="entry name" value="FAD/NAD(P)-binding domain"/>
    <property type="match status" value="2"/>
</dbReference>
<reference evidence="3" key="2">
    <citation type="submission" date="2014-05" db="EMBL/GenBank/DDBJ databases">
        <authorList>
            <person name="Aslett A.Martin."/>
            <person name="De Silva Nishadi"/>
        </authorList>
    </citation>
    <scope>NUCLEOTIDE SEQUENCE</scope>
    <source>
        <strain evidence="3">YM</strain>
    </source>
</reference>
<dbReference type="Gene3D" id="3.30.519.10">
    <property type="entry name" value="Guanine Nucleotide Dissociation Inhibitor, domain 2"/>
    <property type="match status" value="1"/>
</dbReference>